<dbReference type="GO" id="GO:0005506">
    <property type="term" value="F:iron ion binding"/>
    <property type="evidence" value="ECO:0007669"/>
    <property type="project" value="InterPro"/>
</dbReference>
<dbReference type="PROSITE" id="PS00086">
    <property type="entry name" value="CYTOCHROME_P450"/>
    <property type="match status" value="1"/>
</dbReference>
<accession>A0A8T1Y2Z6</accession>
<dbReference type="InterPro" id="IPR050651">
    <property type="entry name" value="Plant_Cytochrome_P450_Monoox"/>
</dbReference>
<evidence type="ECO:0000313" key="11">
    <source>
        <dbReference type="Proteomes" id="UP000694240"/>
    </source>
</evidence>
<evidence type="ECO:0000256" key="8">
    <source>
        <dbReference type="RuleBase" id="RU000461"/>
    </source>
</evidence>
<comment type="caution">
    <text evidence="10">The sequence shown here is derived from an EMBL/GenBank/DDBJ whole genome shotgun (WGS) entry which is preliminary data.</text>
</comment>
<dbReference type="PANTHER" id="PTHR47947:SF29">
    <property type="entry name" value="CYTOCHROME P450 CYP82D47-LIKE"/>
    <property type="match status" value="1"/>
</dbReference>
<evidence type="ECO:0000256" key="7">
    <source>
        <dbReference type="ARBA" id="ARBA00023033"/>
    </source>
</evidence>
<dbReference type="Proteomes" id="UP000694240">
    <property type="component" value="Chromosome 12"/>
</dbReference>
<proteinExistence type="inferred from homology"/>
<protein>
    <submittedName>
        <fullName evidence="10">Cytochrome P450 superfamily</fullName>
    </submittedName>
</protein>
<feature type="transmembrane region" description="Helical" evidence="9">
    <location>
        <begin position="223"/>
        <end position="242"/>
    </location>
</feature>
<keyword evidence="9" id="KW-0472">Membrane</keyword>
<keyword evidence="9" id="KW-1133">Transmembrane helix</keyword>
<keyword evidence="11" id="KW-1185">Reference proteome</keyword>
<dbReference type="GO" id="GO:0016709">
    <property type="term" value="F:oxidoreductase activity, acting on paired donors, with incorporation or reduction of molecular oxygen, NAD(P)H as one donor, and incorporation of one atom of oxygen"/>
    <property type="evidence" value="ECO:0007669"/>
    <property type="project" value="UniProtKB-ARBA"/>
</dbReference>
<dbReference type="InterPro" id="IPR017972">
    <property type="entry name" value="Cyt_P450_CS"/>
</dbReference>
<keyword evidence="4 8" id="KW-0479">Metal-binding</keyword>
<comment type="cofactor">
    <cofactor evidence="1">
        <name>heme</name>
        <dbReference type="ChEBI" id="CHEBI:30413"/>
    </cofactor>
</comment>
<keyword evidence="9" id="KW-0812">Transmembrane</keyword>
<dbReference type="Pfam" id="PF00067">
    <property type="entry name" value="p450"/>
    <property type="match status" value="1"/>
</dbReference>
<evidence type="ECO:0000256" key="4">
    <source>
        <dbReference type="ARBA" id="ARBA00022723"/>
    </source>
</evidence>
<dbReference type="GO" id="GO:0020037">
    <property type="term" value="F:heme binding"/>
    <property type="evidence" value="ECO:0007669"/>
    <property type="project" value="InterPro"/>
</dbReference>
<evidence type="ECO:0000256" key="5">
    <source>
        <dbReference type="ARBA" id="ARBA00023002"/>
    </source>
</evidence>
<keyword evidence="3 8" id="KW-0349">Heme</keyword>
<dbReference type="EMBL" id="JAEFBK010000012">
    <property type="protein sequence ID" value="KAG7540984.1"/>
    <property type="molecule type" value="Genomic_DNA"/>
</dbReference>
<keyword evidence="5 8" id="KW-0560">Oxidoreductase</keyword>
<evidence type="ECO:0000313" key="10">
    <source>
        <dbReference type="EMBL" id="KAG7540984.1"/>
    </source>
</evidence>
<sequence>MDTLQLLLLSALSLFSLSFLVKSLIRPRNKKRMAPMAPGAWPVIGHLAVFDNGQPTHVTFGNMADVHGPVFMTKLGSVNVLIINSQEVAKEIYTVHDKLLNRPVPTTASTLMGYNGSFFSFSPERSYWREIRRIAISEMLSTAVVDMQHSRAREVDVAFRDFYQKWEQKGEPEKGVLVDMKQELHDLTQNISLMMIAGKRYFGESPNCEIEEARRCSKLIRDFFDYFGVFLFSDLVPFLGWLDWKVKKAMKRTGSELDKILDAWVEEHKIKRKDCGSAIEKNFLDRLIDIFAQHKNPGLDDAHTTTKAICLNLVLSGPEAAIVVLVWAVSLLVNNPHVLRKAQEELNRTIGKDRVVEESDLKDLVYLQAIFKETFRLYPPVALTAYRTVIEDFDIANGNFHVPAGTQLLVNAWKIHRDPNMWSNPEKFEPERFLTSNKEVDVGKQNYKLLPFGLGRKACPAVPLGMRMVQYTLARFLHSFDVVRPSSEYVDMTGSNGLVNLKATPLEVFITPRLHKSLYHVDHKA</sequence>
<evidence type="ECO:0000256" key="2">
    <source>
        <dbReference type="ARBA" id="ARBA00010617"/>
    </source>
</evidence>
<keyword evidence="6 8" id="KW-0408">Iron</keyword>
<dbReference type="PANTHER" id="PTHR47947">
    <property type="entry name" value="CYTOCHROME P450 82C3-RELATED"/>
    <property type="match status" value="1"/>
</dbReference>
<evidence type="ECO:0000256" key="9">
    <source>
        <dbReference type="SAM" id="Phobius"/>
    </source>
</evidence>
<dbReference type="FunFam" id="1.10.630.10:FF:000026">
    <property type="entry name" value="Cytochrome P450 82C4"/>
    <property type="match status" value="1"/>
</dbReference>
<keyword evidence="7 8" id="KW-0503">Monooxygenase</keyword>
<gene>
    <name evidence="10" type="ORF">ISN45_Aa07g011240</name>
</gene>
<name>A0A8T1Y2Z6_9BRAS</name>
<dbReference type="AlphaFoldDB" id="A0A8T1Y2Z6"/>
<evidence type="ECO:0000256" key="1">
    <source>
        <dbReference type="ARBA" id="ARBA00001971"/>
    </source>
</evidence>
<reference evidence="10 11" key="1">
    <citation type="submission" date="2020-12" db="EMBL/GenBank/DDBJ databases">
        <title>Concerted genomic and epigenomic changes stabilize Arabidopsis allopolyploids.</title>
        <authorList>
            <person name="Chen Z."/>
        </authorList>
    </citation>
    <scope>NUCLEOTIDE SEQUENCE [LARGE SCALE GENOMIC DNA]</scope>
    <source>
        <strain evidence="10">Allo738</strain>
        <tissue evidence="10">Leaf</tissue>
    </source>
</reference>
<organism evidence="10 11">
    <name type="scientific">Arabidopsis thaliana x Arabidopsis arenosa</name>
    <dbReference type="NCBI Taxonomy" id="1240361"/>
    <lineage>
        <taxon>Eukaryota</taxon>
        <taxon>Viridiplantae</taxon>
        <taxon>Streptophyta</taxon>
        <taxon>Embryophyta</taxon>
        <taxon>Tracheophyta</taxon>
        <taxon>Spermatophyta</taxon>
        <taxon>Magnoliopsida</taxon>
        <taxon>eudicotyledons</taxon>
        <taxon>Gunneridae</taxon>
        <taxon>Pentapetalae</taxon>
        <taxon>rosids</taxon>
        <taxon>malvids</taxon>
        <taxon>Brassicales</taxon>
        <taxon>Brassicaceae</taxon>
        <taxon>Camelineae</taxon>
        <taxon>Arabidopsis</taxon>
    </lineage>
</organism>
<dbReference type="InterPro" id="IPR001128">
    <property type="entry name" value="Cyt_P450"/>
</dbReference>
<comment type="similarity">
    <text evidence="2 8">Belongs to the cytochrome P450 family.</text>
</comment>
<evidence type="ECO:0000256" key="6">
    <source>
        <dbReference type="ARBA" id="ARBA00023004"/>
    </source>
</evidence>
<evidence type="ECO:0000256" key="3">
    <source>
        <dbReference type="ARBA" id="ARBA00022617"/>
    </source>
</evidence>